<dbReference type="PANTHER" id="PTHR42718">
    <property type="entry name" value="MAJOR FACILITATOR SUPERFAMILY MULTIDRUG TRANSPORTER MFSC"/>
    <property type="match status" value="1"/>
</dbReference>
<accession>A0A448SRS0</accession>
<feature type="transmembrane region" description="Helical" evidence="7">
    <location>
        <begin position="57"/>
        <end position="77"/>
    </location>
</feature>
<feature type="transmembrane region" description="Helical" evidence="7">
    <location>
        <begin position="275"/>
        <end position="298"/>
    </location>
</feature>
<proteinExistence type="predicted"/>
<feature type="transmembrane region" description="Helical" evidence="7">
    <location>
        <begin position="84"/>
        <end position="108"/>
    </location>
</feature>
<evidence type="ECO:0000256" key="5">
    <source>
        <dbReference type="ARBA" id="ARBA00022989"/>
    </source>
</evidence>
<feature type="transmembrane region" description="Helical" evidence="7">
    <location>
        <begin position="205"/>
        <end position="228"/>
    </location>
</feature>
<dbReference type="Proteomes" id="UP000270487">
    <property type="component" value="Chromosome"/>
</dbReference>
<feature type="transmembrane region" description="Helical" evidence="7">
    <location>
        <begin position="144"/>
        <end position="167"/>
    </location>
</feature>
<feature type="transmembrane region" description="Helical" evidence="7">
    <location>
        <begin position="441"/>
        <end position="460"/>
    </location>
</feature>
<dbReference type="InterPro" id="IPR011701">
    <property type="entry name" value="MFS"/>
</dbReference>
<dbReference type="PRINTS" id="PR01036">
    <property type="entry name" value="TCRTETB"/>
</dbReference>
<keyword evidence="6 7" id="KW-0472">Membrane</keyword>
<dbReference type="AlphaFoldDB" id="A0A448SRS0"/>
<evidence type="ECO:0000256" key="7">
    <source>
        <dbReference type="SAM" id="Phobius"/>
    </source>
</evidence>
<dbReference type="Pfam" id="PF07690">
    <property type="entry name" value="MFS_1"/>
    <property type="match status" value="1"/>
</dbReference>
<feature type="transmembrane region" description="Helical" evidence="7">
    <location>
        <begin position="114"/>
        <end position="132"/>
    </location>
</feature>
<protein>
    <submittedName>
        <fullName evidence="9">Spectinomycin tetracycline efflux pump</fullName>
    </submittedName>
</protein>
<evidence type="ECO:0000256" key="6">
    <source>
        <dbReference type="ARBA" id="ARBA00023136"/>
    </source>
</evidence>
<dbReference type="GO" id="GO:0022857">
    <property type="term" value="F:transmembrane transporter activity"/>
    <property type="evidence" value="ECO:0007669"/>
    <property type="project" value="InterPro"/>
</dbReference>
<dbReference type="Gene3D" id="1.20.1250.20">
    <property type="entry name" value="MFS general substrate transporter like domains"/>
    <property type="match status" value="1"/>
</dbReference>
<dbReference type="EMBL" id="LR134492">
    <property type="protein sequence ID" value="VEI70410.1"/>
    <property type="molecule type" value="Genomic_DNA"/>
</dbReference>
<evidence type="ECO:0000256" key="4">
    <source>
        <dbReference type="ARBA" id="ARBA00022692"/>
    </source>
</evidence>
<comment type="subcellular location">
    <subcellularLocation>
        <location evidence="1">Cell membrane</location>
        <topology evidence="1">Multi-pass membrane protein</topology>
    </subcellularLocation>
</comment>
<dbReference type="CDD" id="cd17321">
    <property type="entry name" value="MFS_MMR_MDR_like"/>
    <property type="match status" value="1"/>
</dbReference>
<keyword evidence="2" id="KW-0813">Transport</keyword>
<dbReference type="Gene3D" id="1.20.1720.10">
    <property type="entry name" value="Multidrug resistance protein D"/>
    <property type="match status" value="1"/>
</dbReference>
<name>A0A448SRS0_SERFO</name>
<keyword evidence="5 7" id="KW-1133">Transmembrane helix</keyword>
<keyword evidence="4 7" id="KW-0812">Transmembrane</keyword>
<dbReference type="GO" id="GO:0005886">
    <property type="term" value="C:plasma membrane"/>
    <property type="evidence" value="ECO:0007669"/>
    <property type="project" value="UniProtKB-SubCell"/>
</dbReference>
<feature type="transmembrane region" description="Helical" evidence="7">
    <location>
        <begin position="338"/>
        <end position="357"/>
    </location>
</feature>
<evidence type="ECO:0000313" key="9">
    <source>
        <dbReference type="EMBL" id="VEI70410.1"/>
    </source>
</evidence>
<feature type="transmembrane region" description="Helical" evidence="7">
    <location>
        <begin position="406"/>
        <end position="429"/>
    </location>
</feature>
<dbReference type="RefSeq" id="WP_141132247.1">
    <property type="nucleotide sequence ID" value="NZ_JBFQFY010000001.1"/>
</dbReference>
<evidence type="ECO:0000313" key="10">
    <source>
        <dbReference type="Proteomes" id="UP000270487"/>
    </source>
</evidence>
<evidence type="ECO:0000256" key="2">
    <source>
        <dbReference type="ARBA" id="ARBA00022448"/>
    </source>
</evidence>
<dbReference type="PANTHER" id="PTHR42718:SF46">
    <property type="entry name" value="BLR6921 PROTEIN"/>
    <property type="match status" value="1"/>
</dbReference>
<gene>
    <name evidence="9" type="primary">stp_4</name>
    <name evidence="9" type="ORF">NCTC13193_02990</name>
</gene>
<feature type="transmembrane region" description="Helical" evidence="7">
    <location>
        <begin position="234"/>
        <end position="254"/>
    </location>
</feature>
<feature type="transmembrane region" description="Helical" evidence="7">
    <location>
        <begin position="363"/>
        <end position="380"/>
    </location>
</feature>
<evidence type="ECO:0000256" key="3">
    <source>
        <dbReference type="ARBA" id="ARBA00022475"/>
    </source>
</evidence>
<evidence type="ECO:0000256" key="1">
    <source>
        <dbReference type="ARBA" id="ARBA00004651"/>
    </source>
</evidence>
<feature type="transmembrane region" description="Helical" evidence="7">
    <location>
        <begin position="173"/>
        <end position="193"/>
    </location>
</feature>
<keyword evidence="3" id="KW-1003">Cell membrane</keyword>
<sequence>MKSTVPNVLPTPQSALRGGLISLALPTLLSSLGSSITNVSLPTLAQVFGASFQDVQWVVIAYLLAITTLIVGVGRLGDIISRRTLLLAGLGLFMLASLGCAVAPTIWWLIAARAAQGLGGAVMMAITLALVGETISKDKVGRAMGLLGTLSAVGTALGPTLGGVLIAGFGWQSIFLINLPLGGVALFCVYRYLPQTDPQQVTKQARFDFVGMALLGLTLALFSLAMTLGQGHFGSLNSLLLLGTAVAASAFVWVERKVASPLVQLALLRQPILSSGLLTNMLVSTVIMTSFVVGPFYLAHGLELAPQQVGLAMSAGPLIAALAGVPSGYLVDRFGAAQMISLGLLGVCLGALALSMMSPTQGVLGYILPICLITAGYALFQAANNTAVIKQVGIERRGVASGLLNLARNLGFIIGASAMGGIFALASAASDIRLGSAAGLHLTYLVAAVLAGLGLLMALWSQFYRRGQPATQE</sequence>
<dbReference type="InterPro" id="IPR036259">
    <property type="entry name" value="MFS_trans_sf"/>
</dbReference>
<organism evidence="9 10">
    <name type="scientific">Serratia fonticola</name>
    <dbReference type="NCBI Taxonomy" id="47917"/>
    <lineage>
        <taxon>Bacteria</taxon>
        <taxon>Pseudomonadati</taxon>
        <taxon>Pseudomonadota</taxon>
        <taxon>Gammaproteobacteria</taxon>
        <taxon>Enterobacterales</taxon>
        <taxon>Yersiniaceae</taxon>
        <taxon>Serratia</taxon>
    </lineage>
</organism>
<evidence type="ECO:0000259" key="8">
    <source>
        <dbReference type="PROSITE" id="PS50850"/>
    </source>
</evidence>
<dbReference type="PROSITE" id="PS50850">
    <property type="entry name" value="MFS"/>
    <property type="match status" value="1"/>
</dbReference>
<feature type="transmembrane region" description="Helical" evidence="7">
    <location>
        <begin position="310"/>
        <end position="331"/>
    </location>
</feature>
<feature type="domain" description="Major facilitator superfamily (MFS) profile" evidence="8">
    <location>
        <begin position="19"/>
        <end position="466"/>
    </location>
</feature>
<dbReference type="SUPFAM" id="SSF103473">
    <property type="entry name" value="MFS general substrate transporter"/>
    <property type="match status" value="1"/>
</dbReference>
<dbReference type="InterPro" id="IPR020846">
    <property type="entry name" value="MFS_dom"/>
</dbReference>
<reference evidence="9 10" key="1">
    <citation type="submission" date="2018-12" db="EMBL/GenBank/DDBJ databases">
        <authorList>
            <consortium name="Pathogen Informatics"/>
        </authorList>
    </citation>
    <scope>NUCLEOTIDE SEQUENCE [LARGE SCALE GENOMIC DNA]</scope>
    <source>
        <strain evidence="9 10">NCTC13193</strain>
    </source>
</reference>